<feature type="transmembrane region" description="Helical" evidence="8">
    <location>
        <begin position="185"/>
        <end position="204"/>
    </location>
</feature>
<dbReference type="RefSeq" id="WP_074918566.1">
    <property type="nucleotide sequence ID" value="NZ_CP081135.1"/>
</dbReference>
<keyword evidence="7 8" id="KW-0472">Membrane</keyword>
<comment type="subcellular location">
    <subcellularLocation>
        <location evidence="1">Cell membrane</location>
        <topology evidence="1">Multi-pass membrane protein</topology>
    </subcellularLocation>
</comment>
<dbReference type="KEGG" id="tem:JW646_03620"/>
<dbReference type="Proteomes" id="UP001198983">
    <property type="component" value="Chromosome"/>
</dbReference>
<reference evidence="10 11" key="1">
    <citation type="journal article" date="2023" name="Int. J. Syst. Evol. Microbiol.">
        <title>Terrisporobacter hibernicus sp. nov., isolated from bovine faeces in Northern Ireland.</title>
        <authorList>
            <person name="Mitchell M."/>
            <person name="Nguyen S.V."/>
            <person name="Connor M."/>
            <person name="Fairley D.J."/>
            <person name="Donoghue O."/>
            <person name="Marshall H."/>
            <person name="Koolman L."/>
            <person name="McMullan G."/>
            <person name="Schaffer K.E."/>
            <person name="McGrath J.W."/>
            <person name="Fanning S."/>
        </authorList>
    </citation>
    <scope>NUCLEOTIDE SEQUENCE [LARGE SCALE GENOMIC DNA]</scope>
    <source>
        <strain evidence="10 11">MCA3</strain>
    </source>
</reference>
<evidence type="ECO:0000256" key="4">
    <source>
        <dbReference type="ARBA" id="ARBA00022475"/>
    </source>
</evidence>
<dbReference type="GO" id="GO:0071978">
    <property type="term" value="P:bacterial-type flagellum-dependent swarming motility"/>
    <property type="evidence" value="ECO:0007669"/>
    <property type="project" value="InterPro"/>
</dbReference>
<dbReference type="InterPro" id="IPR047055">
    <property type="entry name" value="MotA-like"/>
</dbReference>
<evidence type="ECO:0000256" key="8">
    <source>
        <dbReference type="SAM" id="Phobius"/>
    </source>
</evidence>
<gene>
    <name evidence="10" type="ORF">JW646_03620</name>
</gene>
<evidence type="ECO:0000313" key="10">
    <source>
        <dbReference type="EMBL" id="UEL48554.1"/>
    </source>
</evidence>
<dbReference type="Pfam" id="PF01618">
    <property type="entry name" value="MotA_ExbB"/>
    <property type="match status" value="1"/>
</dbReference>
<evidence type="ECO:0000259" key="9">
    <source>
        <dbReference type="Pfam" id="PF01618"/>
    </source>
</evidence>
<evidence type="ECO:0000256" key="2">
    <source>
        <dbReference type="ARBA" id="ARBA00008038"/>
    </source>
</evidence>
<keyword evidence="3" id="KW-0813">Transport</keyword>
<feature type="transmembrane region" description="Helical" evidence="8">
    <location>
        <begin position="151"/>
        <end position="173"/>
    </location>
</feature>
<proteinExistence type="inferred from homology"/>
<feature type="transmembrane region" description="Helical" evidence="8">
    <location>
        <begin position="36"/>
        <end position="56"/>
    </location>
</feature>
<dbReference type="PANTHER" id="PTHR30433">
    <property type="entry name" value="CHEMOTAXIS PROTEIN MOTA"/>
    <property type="match status" value="1"/>
</dbReference>
<evidence type="ECO:0000256" key="6">
    <source>
        <dbReference type="ARBA" id="ARBA00022989"/>
    </source>
</evidence>
<evidence type="ECO:0000313" key="11">
    <source>
        <dbReference type="Proteomes" id="UP001198983"/>
    </source>
</evidence>
<accession>A0AAX2ZGT8</accession>
<dbReference type="GO" id="GO:0006935">
    <property type="term" value="P:chemotaxis"/>
    <property type="evidence" value="ECO:0007669"/>
    <property type="project" value="InterPro"/>
</dbReference>
<name>A0AAX2ZGT8_9FIRM</name>
<dbReference type="EMBL" id="CP081135">
    <property type="protein sequence ID" value="UEL48554.1"/>
    <property type="molecule type" value="Genomic_DNA"/>
</dbReference>
<feature type="domain" description="MotA/TolQ/ExbB proton channel" evidence="9">
    <location>
        <begin position="104"/>
        <end position="224"/>
    </location>
</feature>
<comment type="similarity">
    <text evidence="2">Belongs to the MotA family.</text>
</comment>
<evidence type="ECO:0000256" key="1">
    <source>
        <dbReference type="ARBA" id="ARBA00004651"/>
    </source>
</evidence>
<dbReference type="AlphaFoldDB" id="A0AAX2ZGT8"/>
<dbReference type="InterPro" id="IPR002898">
    <property type="entry name" value="MotA_ExbB_proton_chnl"/>
</dbReference>
<dbReference type="PANTHER" id="PTHR30433:SF2">
    <property type="entry name" value="MOTILITY PROTEIN A"/>
    <property type="match status" value="1"/>
</dbReference>
<dbReference type="InterPro" id="IPR000540">
    <property type="entry name" value="Flag_MotA_CS"/>
</dbReference>
<keyword evidence="4" id="KW-1003">Cell membrane</keyword>
<keyword evidence="6 8" id="KW-1133">Transmembrane helix</keyword>
<evidence type="ECO:0000256" key="5">
    <source>
        <dbReference type="ARBA" id="ARBA00022692"/>
    </source>
</evidence>
<dbReference type="PROSITE" id="PS01307">
    <property type="entry name" value="MOTA"/>
    <property type="match status" value="1"/>
</dbReference>
<dbReference type="GO" id="GO:0005886">
    <property type="term" value="C:plasma membrane"/>
    <property type="evidence" value="ECO:0007669"/>
    <property type="project" value="UniProtKB-SubCell"/>
</dbReference>
<sequence>MKKSDILTPIGFLFVLAVLFFGIAQDKAGVGAFIDMPSFVITVGGSFAAVLITFSLDDLKQIPGSMKVAMQINRTNKVDLVSQFKELSRKVRKDGLLSIEDNVEEIENEFMKNGLELVIDGIDMESIEEILENQINIFESKYENSSKVYKLWGSFAPAMGMVGTLIGLIQMLAGGLNDAAAISSGMAKALITTFYGTILANTILNPIGYNIQTKCEKEVQLMEMIICGIGSIQNGESSRIIEEKLLTYLSDSEKKNYFKRDVDDSEVDGDVA</sequence>
<organism evidence="10 11">
    <name type="scientific">Terrisporobacter hibernicus</name>
    <dbReference type="NCBI Taxonomy" id="2813371"/>
    <lineage>
        <taxon>Bacteria</taxon>
        <taxon>Bacillati</taxon>
        <taxon>Bacillota</taxon>
        <taxon>Clostridia</taxon>
        <taxon>Peptostreptococcales</taxon>
        <taxon>Peptostreptococcaceae</taxon>
        <taxon>Terrisporobacter</taxon>
    </lineage>
</organism>
<keyword evidence="5 8" id="KW-0812">Transmembrane</keyword>
<evidence type="ECO:0000256" key="7">
    <source>
        <dbReference type="ARBA" id="ARBA00023136"/>
    </source>
</evidence>
<keyword evidence="11" id="KW-1185">Reference proteome</keyword>
<evidence type="ECO:0000256" key="3">
    <source>
        <dbReference type="ARBA" id="ARBA00022448"/>
    </source>
</evidence>
<protein>
    <submittedName>
        <fullName evidence="10">Motility protein A</fullName>
    </submittedName>
</protein>